<gene>
    <name evidence="2" type="ORF">SAMN05421637_0325</name>
</gene>
<evidence type="ECO:0000256" key="1">
    <source>
        <dbReference type="SAM" id="Phobius"/>
    </source>
</evidence>
<organism evidence="2 3">
    <name type="scientific">Demequina mangrovi</name>
    <dbReference type="NCBI Taxonomy" id="1043493"/>
    <lineage>
        <taxon>Bacteria</taxon>
        <taxon>Bacillati</taxon>
        <taxon>Actinomycetota</taxon>
        <taxon>Actinomycetes</taxon>
        <taxon>Micrococcales</taxon>
        <taxon>Demequinaceae</taxon>
        <taxon>Demequina</taxon>
    </lineage>
</organism>
<feature type="transmembrane region" description="Helical" evidence="1">
    <location>
        <begin position="161"/>
        <end position="181"/>
    </location>
</feature>
<evidence type="ECO:0000313" key="3">
    <source>
        <dbReference type="Proteomes" id="UP000183315"/>
    </source>
</evidence>
<dbReference type="AlphaFoldDB" id="A0A1H6UHF7"/>
<dbReference type="OrthoDB" id="5189031at2"/>
<keyword evidence="3" id="KW-1185">Reference proteome</keyword>
<feature type="transmembrane region" description="Helical" evidence="1">
    <location>
        <begin position="58"/>
        <end position="81"/>
    </location>
</feature>
<feature type="transmembrane region" description="Helical" evidence="1">
    <location>
        <begin position="244"/>
        <end position="269"/>
    </location>
</feature>
<proteinExistence type="predicted"/>
<feature type="transmembrane region" description="Helical" evidence="1">
    <location>
        <begin position="212"/>
        <end position="232"/>
    </location>
</feature>
<keyword evidence="1" id="KW-0812">Transmembrane</keyword>
<feature type="transmembrane region" description="Helical" evidence="1">
    <location>
        <begin position="93"/>
        <end position="112"/>
    </location>
</feature>
<dbReference type="EMBL" id="FNZI01000001">
    <property type="protein sequence ID" value="SEI89197.1"/>
    <property type="molecule type" value="Genomic_DNA"/>
</dbReference>
<keyword evidence="1" id="KW-1133">Transmembrane helix</keyword>
<sequence length="286" mass="29274">MTVAAEQRITAGDMIARGLVLAATLLAILGTAWGTGSFGGMPVDEAVDGALAPESTFVAMPASADAMRTAVLIGLALFAIAQALPRPGSSRRVRGASLPFLLAMLATFAWSYTVQHEWLAAAVVVDGVLLACLGWAAAILVRKPADSVIEGVAIDVPVGLYLGWATISAVSHVTALGSWWLGTPADAGMPAAVGVAIGAGFLGVAMVKDLAVVATVGWSATVGYVWGLAWIADARLNGELAAPVVGWTALIAAGAVVATTAIGTVAAAIRRQRWERHVRERDGLED</sequence>
<protein>
    <submittedName>
        <fullName evidence="2">TspO and MBR related proteins</fullName>
    </submittedName>
</protein>
<evidence type="ECO:0000313" key="2">
    <source>
        <dbReference type="EMBL" id="SEI89197.1"/>
    </source>
</evidence>
<dbReference type="STRING" id="1043493.SAMN05421637_0325"/>
<dbReference type="Proteomes" id="UP000183315">
    <property type="component" value="Unassembled WGS sequence"/>
</dbReference>
<dbReference type="RefSeq" id="WP_042211950.1">
    <property type="nucleotide sequence ID" value="NZ_BBLU01000001.1"/>
</dbReference>
<accession>A0A1H6UHF7</accession>
<keyword evidence="1" id="KW-0472">Membrane</keyword>
<feature type="transmembrane region" description="Helical" evidence="1">
    <location>
        <begin position="187"/>
        <end position="205"/>
    </location>
</feature>
<name>A0A1H6UHF7_9MICO</name>
<reference evidence="3" key="1">
    <citation type="submission" date="2016-10" db="EMBL/GenBank/DDBJ databases">
        <authorList>
            <person name="Varghese N."/>
        </authorList>
    </citation>
    <scope>NUCLEOTIDE SEQUENCE [LARGE SCALE GENOMIC DNA]</scope>
    <source>
        <strain evidence="3">DSM 24868</strain>
    </source>
</reference>
<feature type="transmembrane region" description="Helical" evidence="1">
    <location>
        <begin position="118"/>
        <end position="141"/>
    </location>
</feature>